<name>A0A9R1CW33_9BACT</name>
<dbReference type="PANTHER" id="PTHR35145:SF1">
    <property type="entry name" value="CYTOPLASMIC PROTEIN"/>
    <property type="match status" value="1"/>
</dbReference>
<dbReference type="Gene3D" id="3.90.1150.30">
    <property type="match status" value="1"/>
</dbReference>
<comment type="caution">
    <text evidence="1">The sequence shown here is derived from an EMBL/GenBank/DDBJ whole genome shotgun (WGS) entry which is preliminary data.</text>
</comment>
<sequence length="115" mass="13375">MNIEELRAYCLSLETVEEKFPFAKIKGGESVLVFYVCNHIFAMVDLDDSDIVNIKCQPERIVDLREHCEWAGKASHMNNKYWLGMRLSGVPDDTAKELISNSYSIVKEKYRKKKR</sequence>
<dbReference type="InterPro" id="IPR038056">
    <property type="entry name" value="YjbR-like_sf"/>
</dbReference>
<gene>
    <name evidence="1" type="ORF">PRLR5076_02000</name>
</gene>
<reference evidence="1" key="1">
    <citation type="journal article" date="2022" name="Int. J. Syst. Evol. Microbiol.">
        <title>Prevotella lacticifex sp. nov., isolated from the rumen of cows.</title>
        <authorList>
            <person name="Shinkai T."/>
            <person name="Ikeyama N."/>
            <person name="Kumagai M."/>
            <person name="Ohmori H."/>
            <person name="Sakamoto M."/>
            <person name="Ohkuma M."/>
            <person name="Mitsumori M."/>
        </authorList>
    </citation>
    <scope>NUCLEOTIDE SEQUENCE</scope>
    <source>
        <strain evidence="1">R5076</strain>
    </source>
</reference>
<proteinExistence type="predicted"/>
<dbReference type="InterPro" id="IPR007351">
    <property type="entry name" value="YjbR"/>
</dbReference>
<dbReference type="GeneID" id="72468256"/>
<evidence type="ECO:0000313" key="1">
    <source>
        <dbReference type="EMBL" id="GJG57349.1"/>
    </source>
</evidence>
<dbReference type="SUPFAM" id="SSF142906">
    <property type="entry name" value="YjbR-like"/>
    <property type="match status" value="1"/>
</dbReference>
<dbReference type="EMBL" id="BPUB01000001">
    <property type="protein sequence ID" value="GJG57349.1"/>
    <property type="molecule type" value="Genomic_DNA"/>
</dbReference>
<keyword evidence="2" id="KW-1185">Reference proteome</keyword>
<protein>
    <recommendedName>
        <fullName evidence="3">MmcQ/YjbR family DNA-binding protein</fullName>
    </recommendedName>
</protein>
<organism evidence="1 2">
    <name type="scientific">Prevotella lacticifex</name>
    <dbReference type="NCBI Taxonomy" id="2854755"/>
    <lineage>
        <taxon>Bacteria</taxon>
        <taxon>Pseudomonadati</taxon>
        <taxon>Bacteroidota</taxon>
        <taxon>Bacteroidia</taxon>
        <taxon>Bacteroidales</taxon>
        <taxon>Prevotellaceae</taxon>
        <taxon>Prevotella</taxon>
    </lineage>
</organism>
<dbReference type="PANTHER" id="PTHR35145">
    <property type="entry name" value="CYTOPLASMIC PROTEIN-RELATED"/>
    <property type="match status" value="1"/>
</dbReference>
<evidence type="ECO:0008006" key="3">
    <source>
        <dbReference type="Google" id="ProtNLM"/>
    </source>
</evidence>
<dbReference type="Pfam" id="PF04237">
    <property type="entry name" value="YjbR"/>
    <property type="match status" value="1"/>
</dbReference>
<dbReference type="InterPro" id="IPR058532">
    <property type="entry name" value="YjbR/MT2646/Rv2570-like"/>
</dbReference>
<dbReference type="RefSeq" id="WP_223927698.1">
    <property type="nucleotide sequence ID" value="NZ_BPTU01000003.1"/>
</dbReference>
<evidence type="ECO:0000313" key="2">
    <source>
        <dbReference type="Proteomes" id="UP000825483"/>
    </source>
</evidence>
<accession>A0A9R1CW33</accession>
<dbReference type="Proteomes" id="UP000825483">
    <property type="component" value="Unassembled WGS sequence"/>
</dbReference>
<dbReference type="AlphaFoldDB" id="A0A9R1CW33"/>